<dbReference type="PANTHER" id="PTHR30055">
    <property type="entry name" value="HTH-TYPE TRANSCRIPTIONAL REGULATOR RUTR"/>
    <property type="match status" value="1"/>
</dbReference>
<keyword evidence="7" id="KW-1185">Reference proteome</keyword>
<dbReference type="GO" id="GO:0003700">
    <property type="term" value="F:DNA-binding transcription factor activity"/>
    <property type="evidence" value="ECO:0007669"/>
    <property type="project" value="TreeGrafter"/>
</dbReference>
<keyword evidence="3" id="KW-0804">Transcription</keyword>
<proteinExistence type="predicted"/>
<dbReference type="RefSeq" id="WP_121892270.1">
    <property type="nucleotide sequence ID" value="NZ_PENI01000019.1"/>
</dbReference>
<dbReference type="OrthoDB" id="3635456at2"/>
<dbReference type="PRINTS" id="PR00455">
    <property type="entry name" value="HTHTETR"/>
</dbReference>
<feature type="DNA-binding region" description="H-T-H motif" evidence="4">
    <location>
        <begin position="38"/>
        <end position="57"/>
    </location>
</feature>
<evidence type="ECO:0000256" key="1">
    <source>
        <dbReference type="ARBA" id="ARBA00023015"/>
    </source>
</evidence>
<dbReference type="EMBL" id="PENI01000019">
    <property type="protein sequence ID" value="RMB82905.1"/>
    <property type="molecule type" value="Genomic_DNA"/>
</dbReference>
<accession>A0A3M0I272</accession>
<dbReference type="Gene3D" id="1.10.10.60">
    <property type="entry name" value="Homeodomain-like"/>
    <property type="match status" value="1"/>
</dbReference>
<evidence type="ECO:0000256" key="4">
    <source>
        <dbReference type="PROSITE-ProRule" id="PRU00335"/>
    </source>
</evidence>
<dbReference type="AlphaFoldDB" id="A0A3M0I272"/>
<feature type="domain" description="HTH tetR-type" evidence="5">
    <location>
        <begin position="15"/>
        <end position="75"/>
    </location>
</feature>
<dbReference type="GO" id="GO:0000976">
    <property type="term" value="F:transcription cis-regulatory region binding"/>
    <property type="evidence" value="ECO:0007669"/>
    <property type="project" value="TreeGrafter"/>
</dbReference>
<keyword evidence="2 4" id="KW-0238">DNA-binding</keyword>
<evidence type="ECO:0000259" key="5">
    <source>
        <dbReference type="PROSITE" id="PS50977"/>
    </source>
</evidence>
<dbReference type="SUPFAM" id="SSF46689">
    <property type="entry name" value="Homeodomain-like"/>
    <property type="match status" value="1"/>
</dbReference>
<organism evidence="6 7">
    <name type="scientific">Streptomyces shenzhenensis</name>
    <dbReference type="NCBI Taxonomy" id="943815"/>
    <lineage>
        <taxon>Bacteria</taxon>
        <taxon>Bacillati</taxon>
        <taxon>Actinomycetota</taxon>
        <taxon>Actinomycetes</taxon>
        <taxon>Kitasatosporales</taxon>
        <taxon>Streptomycetaceae</taxon>
        <taxon>Streptomyces</taxon>
    </lineage>
</organism>
<evidence type="ECO:0000256" key="3">
    <source>
        <dbReference type="ARBA" id="ARBA00023163"/>
    </source>
</evidence>
<evidence type="ECO:0000256" key="2">
    <source>
        <dbReference type="ARBA" id="ARBA00023125"/>
    </source>
</evidence>
<dbReference type="Gene3D" id="1.10.357.10">
    <property type="entry name" value="Tetracycline Repressor, domain 2"/>
    <property type="match status" value="1"/>
</dbReference>
<keyword evidence="1" id="KW-0805">Transcription regulation</keyword>
<dbReference type="InterPro" id="IPR001647">
    <property type="entry name" value="HTH_TetR"/>
</dbReference>
<dbReference type="Pfam" id="PF00440">
    <property type="entry name" value="TetR_N"/>
    <property type="match status" value="1"/>
</dbReference>
<gene>
    <name evidence="6" type="ORF">CTZ28_26575</name>
</gene>
<protein>
    <submittedName>
        <fullName evidence="6">TetR family transcriptional regulator</fullName>
    </submittedName>
</protein>
<evidence type="ECO:0000313" key="7">
    <source>
        <dbReference type="Proteomes" id="UP000270471"/>
    </source>
</evidence>
<dbReference type="InterPro" id="IPR050109">
    <property type="entry name" value="HTH-type_TetR-like_transc_reg"/>
</dbReference>
<reference evidence="6 7" key="1">
    <citation type="submission" date="2017-11" db="EMBL/GenBank/DDBJ databases">
        <title>Draft genome of actinobacteria isolated from guarana (Paullinia cupana (Mart.) Ducke.</title>
        <authorList>
            <person name="Siqueira K.A."/>
            <person name="Liotti R.G."/>
            <person name="Mendes T.A.O."/>
            <person name="Soares M.A."/>
        </authorList>
    </citation>
    <scope>NUCLEOTIDE SEQUENCE [LARGE SCALE GENOMIC DNA]</scope>
    <source>
        <strain evidence="6 7">193</strain>
    </source>
</reference>
<sequence length="204" mass="22465">MVDAAAVGRRERKKAATRAAILEAATTLFLARGFDAVTVREIADKADVSPKTVFTHFPHKEALVFSDEDERHERLVAAVSGRPAGTTISDALKAHYLAEIAALHTEPQRQILALMEDTPALIDYAEKMWLRHEDALVATITEEFGLAEPSDEIRFYVRFALHVQLIATREADPEPAVDAGFRLLDKGWARYGETGGQSAAAKVR</sequence>
<dbReference type="PANTHER" id="PTHR30055:SF234">
    <property type="entry name" value="HTH-TYPE TRANSCRIPTIONAL REGULATOR BETI"/>
    <property type="match status" value="1"/>
</dbReference>
<evidence type="ECO:0000313" key="6">
    <source>
        <dbReference type="EMBL" id="RMB82905.1"/>
    </source>
</evidence>
<dbReference type="PROSITE" id="PS50977">
    <property type="entry name" value="HTH_TETR_2"/>
    <property type="match status" value="1"/>
</dbReference>
<name>A0A3M0I272_9ACTN</name>
<dbReference type="Proteomes" id="UP000270471">
    <property type="component" value="Unassembled WGS sequence"/>
</dbReference>
<comment type="caution">
    <text evidence="6">The sequence shown here is derived from an EMBL/GenBank/DDBJ whole genome shotgun (WGS) entry which is preliminary data.</text>
</comment>
<dbReference type="InterPro" id="IPR009057">
    <property type="entry name" value="Homeodomain-like_sf"/>
</dbReference>